<dbReference type="Proteomes" id="UP000095283">
    <property type="component" value="Unplaced"/>
</dbReference>
<dbReference type="AlphaFoldDB" id="A0A1I7W6V5"/>
<reference evidence="3" key="1">
    <citation type="submission" date="2016-11" db="UniProtKB">
        <authorList>
            <consortium name="WormBaseParasite"/>
        </authorList>
    </citation>
    <scope>IDENTIFICATION</scope>
</reference>
<evidence type="ECO:0000313" key="2">
    <source>
        <dbReference type="Proteomes" id="UP000095283"/>
    </source>
</evidence>
<organism evidence="2 3">
    <name type="scientific">Heterorhabditis bacteriophora</name>
    <name type="common">Entomopathogenic nematode worm</name>
    <dbReference type="NCBI Taxonomy" id="37862"/>
    <lineage>
        <taxon>Eukaryota</taxon>
        <taxon>Metazoa</taxon>
        <taxon>Ecdysozoa</taxon>
        <taxon>Nematoda</taxon>
        <taxon>Chromadorea</taxon>
        <taxon>Rhabditida</taxon>
        <taxon>Rhabditina</taxon>
        <taxon>Rhabditomorpha</taxon>
        <taxon>Strongyloidea</taxon>
        <taxon>Heterorhabditidae</taxon>
        <taxon>Heterorhabditis</taxon>
    </lineage>
</organism>
<proteinExistence type="predicted"/>
<evidence type="ECO:0000313" key="3">
    <source>
        <dbReference type="WBParaSite" id="Hba_00339"/>
    </source>
</evidence>
<sequence length="77" mass="9020">MPPSCSKGTKYYRKDRPNNLSAKGGQPSINCQGHSQRNKCLFGMLTEYQINLMTFGIAYTIMWRRRFRCKSHPILKY</sequence>
<accession>A0A1I7W6V5</accession>
<name>A0A1I7W6V5_HETBA</name>
<keyword evidence="2" id="KW-1185">Reference proteome</keyword>
<protein>
    <submittedName>
        <fullName evidence="3">Ovule protein</fullName>
    </submittedName>
</protein>
<evidence type="ECO:0000256" key="1">
    <source>
        <dbReference type="SAM" id="MobiDB-lite"/>
    </source>
</evidence>
<dbReference type="WBParaSite" id="Hba_00339">
    <property type="protein sequence ID" value="Hba_00339"/>
    <property type="gene ID" value="Hba_00339"/>
</dbReference>
<feature type="region of interest" description="Disordered" evidence="1">
    <location>
        <begin position="1"/>
        <end position="30"/>
    </location>
</feature>